<organism evidence="3 4">
    <name type="scientific">Aeromonas veronii</name>
    <dbReference type="NCBI Taxonomy" id="654"/>
    <lineage>
        <taxon>Bacteria</taxon>
        <taxon>Pseudomonadati</taxon>
        <taxon>Pseudomonadota</taxon>
        <taxon>Gammaproteobacteria</taxon>
        <taxon>Aeromonadales</taxon>
        <taxon>Aeromonadaceae</taxon>
        <taxon>Aeromonas</taxon>
    </lineage>
</organism>
<dbReference type="Proteomes" id="UP000281725">
    <property type="component" value="Unassembled WGS sequence"/>
</dbReference>
<evidence type="ECO:0000313" key="4">
    <source>
        <dbReference type="Proteomes" id="UP000281725"/>
    </source>
</evidence>
<name>A0A3A9INE4_AERVE</name>
<keyword evidence="3" id="KW-0808">Transferase</keyword>
<dbReference type="GO" id="GO:1901135">
    <property type="term" value="P:carbohydrate derivative metabolic process"/>
    <property type="evidence" value="ECO:0007669"/>
    <property type="project" value="UniProtKB-ARBA"/>
</dbReference>
<dbReference type="Pfam" id="PF13439">
    <property type="entry name" value="Glyco_transf_4"/>
    <property type="match status" value="1"/>
</dbReference>
<dbReference type="Gene3D" id="3.40.50.2000">
    <property type="entry name" value="Glycogen Phosphorylase B"/>
    <property type="match status" value="2"/>
</dbReference>
<comment type="caution">
    <text evidence="3">The sequence shown here is derived from an EMBL/GenBank/DDBJ whole genome shotgun (WGS) entry which is preliminary data.</text>
</comment>
<dbReference type="CDD" id="cd03801">
    <property type="entry name" value="GT4_PimA-like"/>
    <property type="match status" value="1"/>
</dbReference>
<dbReference type="InterPro" id="IPR001296">
    <property type="entry name" value="Glyco_trans_1"/>
</dbReference>
<dbReference type="EMBL" id="RAWX01000001">
    <property type="protein sequence ID" value="RKJ91500.1"/>
    <property type="molecule type" value="Genomic_DNA"/>
</dbReference>
<dbReference type="SUPFAM" id="SSF53756">
    <property type="entry name" value="UDP-Glycosyltransferase/glycogen phosphorylase"/>
    <property type="match status" value="1"/>
</dbReference>
<accession>A0A3A9INE4</accession>
<proteinExistence type="predicted"/>
<sequence length="333" mass="36607">MLPMQQIWLAIDARQVGGIEVHIIHLANDLLARGFRPTIVLVSNHGMTPFTTLLKQQGLPYEVCQNSRDFMRRLARQPASVLIHTHGYKAGVLGRLTAWFTGKSVVSTFHSGDDGEGLLKFYSWLDRTTARFAKCIAVSEPIARKLPVPSTVISNFVPMPATPATVTGNRIAFVGRLSPEKGPEAFCQLAAFCPDGAFHLYGDGPMKSGLLQQYGDRVQLHGFQNMANEWHNIDLLCITSRFEGLPLVALEAMAHGIPVCTFAVGGLVNLIDHKSNGWLVEPGHVRDMAELVNYWLRSDGVVRSKMSQAARNTIARGYSVNNRVTDILAVYGA</sequence>
<evidence type="ECO:0000259" key="2">
    <source>
        <dbReference type="Pfam" id="PF13439"/>
    </source>
</evidence>
<dbReference type="PANTHER" id="PTHR12526">
    <property type="entry name" value="GLYCOSYLTRANSFERASE"/>
    <property type="match status" value="1"/>
</dbReference>
<feature type="domain" description="Glycosyl transferase family 1" evidence="1">
    <location>
        <begin position="167"/>
        <end position="312"/>
    </location>
</feature>
<protein>
    <submittedName>
        <fullName evidence="3">Glycosyltransferase family 1 protein</fullName>
    </submittedName>
</protein>
<dbReference type="AlphaFoldDB" id="A0A3A9INE4"/>
<gene>
    <name evidence="3" type="ORF">D6R50_02465</name>
</gene>
<reference evidence="3 4" key="1">
    <citation type="submission" date="2018-09" db="EMBL/GenBank/DDBJ databases">
        <title>Genome sequencing of Aeromonas veronii MS-17-88.</title>
        <authorList>
            <person name="Tekedar H.C."/>
            <person name="Arick M.A."/>
            <person name="Hsu C.-Y."/>
            <person name="Thrash A."/>
            <person name="Karsi A."/>
            <person name="Lawrence M.L."/>
            <person name="Abdelhamed H."/>
        </authorList>
    </citation>
    <scope>NUCLEOTIDE SEQUENCE [LARGE SCALE GENOMIC DNA]</scope>
    <source>
        <strain evidence="3 4">MS 17-88</strain>
    </source>
</reference>
<dbReference type="GO" id="GO:0016757">
    <property type="term" value="F:glycosyltransferase activity"/>
    <property type="evidence" value="ECO:0007669"/>
    <property type="project" value="InterPro"/>
</dbReference>
<dbReference type="InterPro" id="IPR028098">
    <property type="entry name" value="Glyco_trans_4-like_N"/>
</dbReference>
<feature type="domain" description="Glycosyltransferase subfamily 4-like N-terminal" evidence="2">
    <location>
        <begin position="16"/>
        <end position="146"/>
    </location>
</feature>
<dbReference type="PANTHER" id="PTHR12526:SF638">
    <property type="entry name" value="SPORE COAT PROTEIN SA"/>
    <property type="match status" value="1"/>
</dbReference>
<dbReference type="RefSeq" id="WP_120414140.1">
    <property type="nucleotide sequence ID" value="NZ_CAWQPP010000006.1"/>
</dbReference>
<evidence type="ECO:0000313" key="3">
    <source>
        <dbReference type="EMBL" id="RKJ91500.1"/>
    </source>
</evidence>
<evidence type="ECO:0000259" key="1">
    <source>
        <dbReference type="Pfam" id="PF00534"/>
    </source>
</evidence>
<dbReference type="Pfam" id="PF00534">
    <property type="entry name" value="Glycos_transf_1"/>
    <property type="match status" value="1"/>
</dbReference>